<gene>
    <name evidence="1" type="ORF">FNH21_13565</name>
</gene>
<keyword evidence="2" id="KW-1185">Reference proteome</keyword>
<sequence length="289" mass="31113">MDADDVKKDEGVVIATMTDETATDRGLSTVFPHHPEGAFVSLGWGGRLESPAELAPRYEAMFALIRRLAGDSFRLYEGHLNPEAEVREVPMNGAPLIEWIASYGREPGAERVPWSTTSTSLRADPEATGHRTASISVAAGAPTRTANNVLLRLASDFPIGTAQESVELLLALVRIWQPDVAVLLTSEAVASMSPSTHAAYASWTSTLARGEEPTGRGERAVPYGDGTVWIAEEWSVEALTALNSELVAAGAPRLSKGRALQLPPTLPHDVPEHLVDICRNIRIPNPRGR</sequence>
<evidence type="ECO:0000313" key="2">
    <source>
        <dbReference type="Proteomes" id="UP000326464"/>
    </source>
</evidence>
<accession>A0A7X1NRM1</accession>
<dbReference type="RefSeq" id="WP_152816603.1">
    <property type="nucleotide sequence ID" value="NZ_VJXX01000005.1"/>
</dbReference>
<name>A0A7X1NRM1_9MICC</name>
<comment type="caution">
    <text evidence="1">The sequence shown here is derived from an EMBL/GenBank/DDBJ whole genome shotgun (WGS) entry which is preliminary data.</text>
</comment>
<dbReference type="Proteomes" id="UP000326464">
    <property type="component" value="Unassembled WGS sequence"/>
</dbReference>
<dbReference type="OrthoDB" id="4955233at2"/>
<protein>
    <submittedName>
        <fullName evidence="1">Uncharacterized protein</fullName>
    </submittedName>
</protein>
<evidence type="ECO:0000313" key="1">
    <source>
        <dbReference type="EMBL" id="MPY11730.1"/>
    </source>
</evidence>
<dbReference type="EMBL" id="VJXX01000005">
    <property type="protein sequence ID" value="MPY11730.1"/>
    <property type="molecule type" value="Genomic_DNA"/>
</dbReference>
<proteinExistence type="predicted"/>
<organism evidence="1 2">
    <name type="scientific">Arthrobacter bussei</name>
    <dbReference type="NCBI Taxonomy" id="2594179"/>
    <lineage>
        <taxon>Bacteria</taxon>
        <taxon>Bacillati</taxon>
        <taxon>Actinomycetota</taxon>
        <taxon>Actinomycetes</taxon>
        <taxon>Micrococcales</taxon>
        <taxon>Micrococcaceae</taxon>
        <taxon>Arthrobacter</taxon>
    </lineage>
</organism>
<dbReference type="AlphaFoldDB" id="A0A7X1NRM1"/>
<reference evidence="2" key="1">
    <citation type="submission" date="2019-07" db="EMBL/GenBank/DDBJ databases">
        <title>Arthrobacter KR32 sp. nov., isolated from mountain cheese made of cows milk.</title>
        <authorList>
            <person name="Flegler A."/>
        </authorList>
    </citation>
    <scope>NUCLEOTIDE SEQUENCE [LARGE SCALE GENOMIC DNA]</scope>
    <source>
        <strain evidence="2">KR32</strain>
    </source>
</reference>